<dbReference type="GeneID" id="25770411"/>
<proteinExistence type="predicted"/>
<evidence type="ECO:0000313" key="2">
    <source>
        <dbReference type="Proteomes" id="UP000008673"/>
    </source>
</evidence>
<comment type="caution">
    <text evidence="1">The sequence shown here is derived from an EMBL/GenBank/DDBJ whole genome shotgun (WGS) entry which is preliminary data.</text>
</comment>
<gene>
    <name evidence="1" type="ORF">HPODL_00944</name>
</gene>
<accession>W1QI04</accession>
<protein>
    <submittedName>
        <fullName evidence="1">Uncharacterized protein</fullName>
    </submittedName>
</protein>
<dbReference type="KEGG" id="opa:HPODL_00944"/>
<evidence type="ECO:0000313" key="1">
    <source>
        <dbReference type="EMBL" id="ESX00059.1"/>
    </source>
</evidence>
<dbReference type="EMBL" id="AEOI02000006">
    <property type="protein sequence ID" value="ESX00059.1"/>
    <property type="molecule type" value="Genomic_DNA"/>
</dbReference>
<dbReference type="HOGENOM" id="CLU_2386761_0_0_1"/>
<dbReference type="Proteomes" id="UP000008673">
    <property type="component" value="Unassembled WGS sequence"/>
</dbReference>
<organism evidence="1 2">
    <name type="scientific">Ogataea parapolymorpha (strain ATCC 26012 / BCRC 20466 / JCM 22074 / NRRL Y-7560 / DL-1)</name>
    <name type="common">Yeast</name>
    <name type="synonym">Hansenula polymorpha</name>
    <dbReference type="NCBI Taxonomy" id="871575"/>
    <lineage>
        <taxon>Eukaryota</taxon>
        <taxon>Fungi</taxon>
        <taxon>Dikarya</taxon>
        <taxon>Ascomycota</taxon>
        <taxon>Saccharomycotina</taxon>
        <taxon>Pichiomycetes</taxon>
        <taxon>Pichiales</taxon>
        <taxon>Pichiaceae</taxon>
        <taxon>Ogataea</taxon>
    </lineage>
</organism>
<reference evidence="1 2" key="1">
    <citation type="journal article" date="2013" name="BMC Genomics">
        <title>Genome sequence and analysis of methylotrophic yeast Hansenula polymorpha DL1.</title>
        <authorList>
            <person name="Ravin N.V."/>
            <person name="Eldarov M.A."/>
            <person name="Kadnikov V.V."/>
            <person name="Beletsky A.V."/>
            <person name="Schneider J."/>
            <person name="Mardanova E.S."/>
            <person name="Smekalova E.M."/>
            <person name="Zvereva M.I."/>
            <person name="Dontsova O.A."/>
            <person name="Mardanov A.V."/>
            <person name="Skryabin K.G."/>
        </authorList>
    </citation>
    <scope>NUCLEOTIDE SEQUENCE [LARGE SCALE GENOMIC DNA]</scope>
    <source>
        <strain evidence="2">ATCC 26012 / BCRC 20466 / JCM 22074 / NRRL Y-7560 / DL-1</strain>
    </source>
</reference>
<sequence>MFFRKPSIASIATYTTVDRTIKLADEMPVNRKVRLKSSFATQQDTEYDNVFVIDETDSSGWICWLWGLLGWRKTEEKVCDLFDVSFDSDRFEFN</sequence>
<name>W1QI04_OGAPD</name>
<dbReference type="OrthoDB" id="3992674at2759"/>
<dbReference type="RefSeq" id="XP_013934865.1">
    <property type="nucleotide sequence ID" value="XM_014079390.1"/>
</dbReference>
<keyword evidence="2" id="KW-1185">Reference proteome</keyword>
<dbReference type="AlphaFoldDB" id="W1QI04"/>